<reference evidence="2" key="1">
    <citation type="submission" date="2017-04" db="EMBL/GenBank/DDBJ databases">
        <title>Plasmodium gonderi genome.</title>
        <authorList>
            <person name="Arisue N."/>
            <person name="Honma H."/>
            <person name="Kawai S."/>
            <person name="Tougan T."/>
            <person name="Tanabe K."/>
            <person name="Horii T."/>
        </authorList>
    </citation>
    <scope>NUCLEOTIDE SEQUENCE [LARGE SCALE GENOMIC DNA]</scope>
    <source>
        <strain evidence="2">ATCC 30045</strain>
    </source>
</reference>
<dbReference type="Proteomes" id="UP000195521">
    <property type="component" value="Unassembled WGS sequence"/>
</dbReference>
<dbReference type="AlphaFoldDB" id="A0A1Y1JPK3"/>
<protein>
    <submittedName>
        <fullName evidence="1">Variable surface protein</fullName>
    </submittedName>
</protein>
<dbReference type="RefSeq" id="XP_028546769.1">
    <property type="nucleotide sequence ID" value="XM_028690968.1"/>
</dbReference>
<organism evidence="1 2">
    <name type="scientific">Plasmodium gonderi</name>
    <dbReference type="NCBI Taxonomy" id="77519"/>
    <lineage>
        <taxon>Eukaryota</taxon>
        <taxon>Sar</taxon>
        <taxon>Alveolata</taxon>
        <taxon>Apicomplexa</taxon>
        <taxon>Aconoidasida</taxon>
        <taxon>Haemosporida</taxon>
        <taxon>Plasmodiidae</taxon>
        <taxon>Plasmodium</taxon>
        <taxon>Plasmodium (Plasmodium)</taxon>
    </lineage>
</organism>
<name>A0A1Y1JPK3_PLAGO</name>
<evidence type="ECO:0000313" key="1">
    <source>
        <dbReference type="EMBL" id="GAW84180.1"/>
    </source>
</evidence>
<dbReference type="GeneID" id="39744988"/>
<sequence length="213" mass="24777">MISLKKSEKSYICRMSSSVNWDDVYNTYTKGTSFPESDTLVSHLGNLKNFLDQLNYNGIGGVTLNAQNCDSFNIWMDEKRSEYICNRNKVEYNIEEIFQSQFCNKANYSDCCVVKYRDNVCYGSSSMNSADLSSTKNYAVTYDAQIIKLVYSIGFPVLIVYTKIKKIIYNKYIKLNSIINNIQNSYSSNNIEEFYISLERKRINIHYPTKKYE</sequence>
<keyword evidence="2" id="KW-1185">Reference proteome</keyword>
<comment type="caution">
    <text evidence="1">The sequence shown here is derived from an EMBL/GenBank/DDBJ whole genome shotgun (WGS) entry which is preliminary data.</text>
</comment>
<proteinExistence type="predicted"/>
<dbReference type="EMBL" id="BDQF01000160">
    <property type="protein sequence ID" value="GAW84180.1"/>
    <property type="molecule type" value="Genomic_DNA"/>
</dbReference>
<gene>
    <name evidence="1" type="ORF">PGO_001560</name>
</gene>
<evidence type="ECO:0000313" key="2">
    <source>
        <dbReference type="Proteomes" id="UP000195521"/>
    </source>
</evidence>
<accession>A0A1Y1JPK3</accession>